<accession>A0AAW2UC94</accession>
<reference evidence="3" key="1">
    <citation type="submission" date="2020-06" db="EMBL/GenBank/DDBJ databases">
        <authorList>
            <person name="Li T."/>
            <person name="Hu X."/>
            <person name="Zhang T."/>
            <person name="Song X."/>
            <person name="Zhang H."/>
            <person name="Dai N."/>
            <person name="Sheng W."/>
            <person name="Hou X."/>
            <person name="Wei L."/>
        </authorList>
    </citation>
    <scope>NUCLEOTIDE SEQUENCE</scope>
    <source>
        <strain evidence="3">G02</strain>
        <tissue evidence="3">Leaf</tissue>
    </source>
</reference>
<feature type="domain" description="R13L1/DRL21-like LRR repeat region" evidence="2">
    <location>
        <begin position="658"/>
        <end position="713"/>
    </location>
</feature>
<dbReference type="EMBL" id="JACGWJ010000006">
    <property type="protein sequence ID" value="KAL0413955.1"/>
    <property type="molecule type" value="Genomic_DNA"/>
</dbReference>
<dbReference type="PANTHER" id="PTHR47186">
    <property type="entry name" value="LEUCINE-RICH REPEAT-CONTAINING PROTEIN 57"/>
    <property type="match status" value="1"/>
</dbReference>
<dbReference type="Pfam" id="PF23247">
    <property type="entry name" value="LRR_RPS2"/>
    <property type="match status" value="1"/>
</dbReference>
<dbReference type="SUPFAM" id="SSF52058">
    <property type="entry name" value="L domain-like"/>
    <property type="match status" value="2"/>
</dbReference>
<dbReference type="AlphaFoldDB" id="A0AAW2UC94"/>
<evidence type="ECO:0000259" key="1">
    <source>
        <dbReference type="Pfam" id="PF23247"/>
    </source>
</evidence>
<proteinExistence type="predicted"/>
<evidence type="ECO:0000259" key="2">
    <source>
        <dbReference type="Pfam" id="PF25019"/>
    </source>
</evidence>
<dbReference type="PANTHER" id="PTHR47186:SF42">
    <property type="entry name" value="DISEASE RESISTANCE RPP13-LIKE PROTEIN 1"/>
    <property type="match status" value="1"/>
</dbReference>
<reference evidence="3" key="2">
    <citation type="journal article" date="2024" name="Plant">
        <title>Genomic evolution and insights into agronomic trait innovations of Sesamum species.</title>
        <authorList>
            <person name="Miao H."/>
            <person name="Wang L."/>
            <person name="Qu L."/>
            <person name="Liu H."/>
            <person name="Sun Y."/>
            <person name="Le M."/>
            <person name="Wang Q."/>
            <person name="Wei S."/>
            <person name="Zheng Y."/>
            <person name="Lin W."/>
            <person name="Duan Y."/>
            <person name="Cao H."/>
            <person name="Xiong S."/>
            <person name="Wang X."/>
            <person name="Wei L."/>
            <person name="Li C."/>
            <person name="Ma Q."/>
            <person name="Ju M."/>
            <person name="Zhao R."/>
            <person name="Li G."/>
            <person name="Mu C."/>
            <person name="Tian Q."/>
            <person name="Mei H."/>
            <person name="Zhang T."/>
            <person name="Gao T."/>
            <person name="Zhang H."/>
        </authorList>
    </citation>
    <scope>NUCLEOTIDE SEQUENCE</scope>
    <source>
        <strain evidence="3">G02</strain>
    </source>
</reference>
<protein>
    <submittedName>
        <fullName evidence="3">Disease resistance protein RGA1</fullName>
    </submittedName>
</protein>
<name>A0AAW2UC94_SESRA</name>
<dbReference type="Pfam" id="PF25019">
    <property type="entry name" value="LRR_R13L1-DRL21"/>
    <property type="match status" value="2"/>
</dbReference>
<dbReference type="InterPro" id="IPR057135">
    <property type="entry name" value="At4g27190-like_LRR"/>
</dbReference>
<organism evidence="3">
    <name type="scientific">Sesamum radiatum</name>
    <name type="common">Black benniseed</name>
    <dbReference type="NCBI Taxonomy" id="300843"/>
    <lineage>
        <taxon>Eukaryota</taxon>
        <taxon>Viridiplantae</taxon>
        <taxon>Streptophyta</taxon>
        <taxon>Embryophyta</taxon>
        <taxon>Tracheophyta</taxon>
        <taxon>Spermatophyta</taxon>
        <taxon>Magnoliopsida</taxon>
        <taxon>eudicotyledons</taxon>
        <taxon>Gunneridae</taxon>
        <taxon>Pentapetalae</taxon>
        <taxon>asterids</taxon>
        <taxon>lamiids</taxon>
        <taxon>Lamiales</taxon>
        <taxon>Pedaliaceae</taxon>
        <taxon>Sesamum</taxon>
    </lineage>
</organism>
<evidence type="ECO:0000313" key="3">
    <source>
        <dbReference type="EMBL" id="KAL0413955.1"/>
    </source>
</evidence>
<dbReference type="Gene3D" id="3.80.10.10">
    <property type="entry name" value="Ribonuclease Inhibitor"/>
    <property type="match status" value="3"/>
</dbReference>
<gene>
    <name evidence="3" type="ORF">Sradi_1597200</name>
</gene>
<dbReference type="InterPro" id="IPR032675">
    <property type="entry name" value="LRR_dom_sf"/>
</dbReference>
<feature type="domain" description="R13L1/DRL21-like LRR repeat region" evidence="2">
    <location>
        <begin position="179"/>
        <end position="313"/>
    </location>
</feature>
<sequence length="723" mass="82207">MHDLVHDLARSVLGSKSICASDNVSDEIHQARYMSLKSVRKKSCAISKEEAKYVRVLLLEGKVFHVMLLDFKSLHVLILKGKDVEELPISIGKLIHLRFVDISYTRIEYLPDPIGKLYYLQTLFVDEANFKKLPNTLKHLISLRHLHIPNIELPLEIGKLTSLQTLPYFQVGHERGRTIVELGSLKNLKGTLEIHNLEKVCDKEDAKSAHLFQKPNIFELKFAWSELREGEINDENVLEGLQPHPNLKSLEIDGFKGRNFPLWILKMVVHDDLEGRWIGLNHLREIRLTHCKECDEIPMLGHLPHLKRLYLHDLTNVRSIDSSFYGIGSYSTSSSSNGVQRETVTLFPVLQRLELSKMPNLTEWVEAELPPAAESVLRELIVFPCFEYLKITECRQLMSTPSHFPYLKELEISDMDSALPLATICGIKLVSLTKLKIDKVDGLVSLPDWLFSNNQNISCLKIRGCPNLMHLVPCFGGGRASLKRFEIENCSNLRVLPNDFHSLSSLEILSLWNCPNLRSIPYPSGEQTQGFPNLWSLKVVRCEALTSLPSEMVASCAASLEMLVLMGLNSLTNFAEVIRHLPRMSCLTFLGIGGVAKFTYLPMEIGSLGNLFNLIVSPFSDSSDLASYEEMLDVFFRGLKSLRTLWLFGCEHWDSLPDWLQNQTSLSNLEITNFGIELIPEWFGKLKSLKILRLERCRKLKSLPSVATIQNLEIKDCPLLEQR</sequence>
<comment type="caution">
    <text evidence="3">The sequence shown here is derived from an EMBL/GenBank/DDBJ whole genome shotgun (WGS) entry which is preliminary data.</text>
</comment>
<dbReference type="InterPro" id="IPR056789">
    <property type="entry name" value="LRR_R13L1-DRL21"/>
</dbReference>
<feature type="domain" description="Disease resistance protein At4g27190-like leucine-rich repeats" evidence="1">
    <location>
        <begin position="455"/>
        <end position="564"/>
    </location>
</feature>